<accession>A0A6N3XAE3</accession>
<dbReference type="Gene3D" id="3.30.750.24">
    <property type="entry name" value="STAS domain"/>
    <property type="match status" value="1"/>
</dbReference>
<dbReference type="SUPFAM" id="SSF52091">
    <property type="entry name" value="SpoIIaa-like"/>
    <property type="match status" value="1"/>
</dbReference>
<evidence type="ECO:0000313" key="7">
    <source>
        <dbReference type="EMBL" id="KKZ15477.1"/>
    </source>
</evidence>
<evidence type="ECO:0000256" key="2">
    <source>
        <dbReference type="ARBA" id="ARBA00022692"/>
    </source>
</evidence>
<evidence type="ECO:0000259" key="6">
    <source>
        <dbReference type="PROSITE" id="PS50801"/>
    </source>
</evidence>
<dbReference type="InterPro" id="IPR036513">
    <property type="entry name" value="STAS_dom_sf"/>
</dbReference>
<dbReference type="AlphaFoldDB" id="A0A6N3XAE3"/>
<dbReference type="InterPro" id="IPR011547">
    <property type="entry name" value="SLC26A/SulP_dom"/>
</dbReference>
<dbReference type="EMBL" id="JXUO01000005">
    <property type="protein sequence ID" value="KKZ15477.1"/>
    <property type="molecule type" value="Genomic_DNA"/>
</dbReference>
<dbReference type="Pfam" id="PF01740">
    <property type="entry name" value="STAS"/>
    <property type="match status" value="1"/>
</dbReference>
<comment type="caution">
    <text evidence="7">The sequence shown here is derived from an EMBL/GenBank/DDBJ whole genome shotgun (WGS) entry which is preliminary data.</text>
</comment>
<feature type="transmembrane region" description="Helical" evidence="5">
    <location>
        <begin position="177"/>
        <end position="197"/>
    </location>
</feature>
<dbReference type="GO" id="GO:0016020">
    <property type="term" value="C:membrane"/>
    <property type="evidence" value="ECO:0007669"/>
    <property type="project" value="UniProtKB-SubCell"/>
</dbReference>
<name>A0A6N3XAE3_9SYNE</name>
<feature type="transmembrane region" description="Helical" evidence="5">
    <location>
        <begin position="101"/>
        <end position="120"/>
    </location>
</feature>
<dbReference type="CDD" id="cd07042">
    <property type="entry name" value="STAS_SulP_like_sulfate_transporter"/>
    <property type="match status" value="1"/>
</dbReference>
<dbReference type="Proteomes" id="UP000035054">
    <property type="component" value="Unassembled WGS sequence"/>
</dbReference>
<evidence type="ECO:0000256" key="4">
    <source>
        <dbReference type="ARBA" id="ARBA00023136"/>
    </source>
</evidence>
<proteinExistence type="predicted"/>
<dbReference type="Pfam" id="PF00916">
    <property type="entry name" value="Sulfate_transp"/>
    <property type="match status" value="1"/>
</dbReference>
<dbReference type="InterPro" id="IPR001902">
    <property type="entry name" value="SLC26A/SulP_fam"/>
</dbReference>
<comment type="subcellular location">
    <subcellularLocation>
        <location evidence="1">Membrane</location>
        <topology evidence="1">Multi-pass membrane protein</topology>
    </subcellularLocation>
</comment>
<feature type="transmembrane region" description="Helical" evidence="5">
    <location>
        <begin position="382"/>
        <end position="406"/>
    </location>
</feature>
<protein>
    <submittedName>
        <fullName evidence="7">Bicarbonate transporter BicA</fullName>
    </submittedName>
</protein>
<dbReference type="PANTHER" id="PTHR11814">
    <property type="entry name" value="SULFATE TRANSPORTER"/>
    <property type="match status" value="1"/>
</dbReference>
<keyword evidence="3 5" id="KW-1133">Transmembrane helix</keyword>
<sequence length="555" mass="57750">MAPHGLHGRNLRGDLLGGVTAAVVALPLALAFGNAALGEGGAVYGLYGAVVVGFFAALFGGTPSQVSGPTGPMSVAVAGVVATLAELGVNQDPDPAGELLPLVMAAVVLGGLFQILFGLLRLGRYVTLVPYSVVSGFMSGVGVIILLLQVGPFMGISTRGGVVASLTQLHQHFTTGGGPNLAATSIGLMTAAVVFLTPKRIAQLLPSPLLALLVITPISLLWREHVPRIGAIPEGGLHLALPVVGDHWVTLVQAGLILAVLGSIDSLLTSLVADSLTQTQHWSDRELIGQGIGNSLAGLFSGLPGAGATMRTVINVKSGGKTPLSGMVHSLVLLLILMGAGPMASQIPNALLAGILAKVGIDIIDWNFLLRAHRISMKTAGVMYGVLLMTVFWDLIWAVLVGIFVANLMTVESITAYQLEGMEAQDQAVANSDLPTDERTLLDACGGHVMVFRLSGPLSFGAAKGISDRMSLVRNYKVLILDLSTVARLGVTAALAIESMLNAAAGDKRHVFLIAPEGRVRERLERLNLQNHITGDLSISRKAALQRAVELCQPS</sequence>
<dbReference type="GO" id="GO:0055085">
    <property type="term" value="P:transmembrane transport"/>
    <property type="evidence" value="ECO:0007669"/>
    <property type="project" value="InterPro"/>
</dbReference>
<dbReference type="InterPro" id="IPR002645">
    <property type="entry name" value="STAS_dom"/>
</dbReference>
<reference evidence="7 8" key="1">
    <citation type="submission" date="2015-01" db="EMBL/GenBank/DDBJ databases">
        <title>Lifestyle Evolution in Cyanobacterial Symbionts of Sponges.</title>
        <authorList>
            <person name="Burgsdorf I."/>
            <person name="Slaby B.M."/>
            <person name="Handley K.M."/>
            <person name="Haber M."/>
            <person name="Blom J."/>
            <person name="Marshall C.W."/>
            <person name="Gilbert J.A."/>
            <person name="Hentschel U."/>
            <person name="Steindler L."/>
        </authorList>
    </citation>
    <scope>NUCLEOTIDE SEQUENCE [LARGE SCALE GENOMIC DNA]</scope>
    <source>
        <strain evidence="7">142</strain>
    </source>
</reference>
<keyword evidence="4 5" id="KW-0472">Membrane</keyword>
<evidence type="ECO:0000256" key="5">
    <source>
        <dbReference type="SAM" id="Phobius"/>
    </source>
</evidence>
<evidence type="ECO:0000256" key="1">
    <source>
        <dbReference type="ARBA" id="ARBA00004141"/>
    </source>
</evidence>
<evidence type="ECO:0000313" key="8">
    <source>
        <dbReference type="Proteomes" id="UP000035054"/>
    </source>
</evidence>
<feature type="transmembrane region" description="Helical" evidence="5">
    <location>
        <begin position="132"/>
        <end position="157"/>
    </location>
</feature>
<feature type="domain" description="STAS" evidence="6">
    <location>
        <begin position="449"/>
        <end position="552"/>
    </location>
</feature>
<feature type="transmembrane region" description="Helical" evidence="5">
    <location>
        <begin position="41"/>
        <end position="59"/>
    </location>
</feature>
<feature type="transmembrane region" description="Helical" evidence="5">
    <location>
        <begin position="204"/>
        <end position="222"/>
    </location>
</feature>
<feature type="transmembrane region" description="Helical" evidence="5">
    <location>
        <begin position="251"/>
        <end position="273"/>
    </location>
</feature>
<evidence type="ECO:0000256" key="3">
    <source>
        <dbReference type="ARBA" id="ARBA00022989"/>
    </source>
</evidence>
<organism evidence="7 8">
    <name type="scientific">Candidatus Synechococcus spongiarum 142</name>
    <dbReference type="NCBI Taxonomy" id="1608213"/>
    <lineage>
        <taxon>Bacteria</taxon>
        <taxon>Bacillati</taxon>
        <taxon>Cyanobacteriota</taxon>
        <taxon>Cyanophyceae</taxon>
        <taxon>Synechococcales</taxon>
        <taxon>Synechococcaceae</taxon>
        <taxon>Synechococcus</taxon>
    </lineage>
</organism>
<dbReference type="PROSITE" id="PS50801">
    <property type="entry name" value="STAS"/>
    <property type="match status" value="1"/>
</dbReference>
<gene>
    <name evidence="7" type="ORF">TH68_00110</name>
</gene>
<keyword evidence="2 5" id="KW-0812">Transmembrane</keyword>